<dbReference type="CDD" id="cd20002">
    <property type="entry name" value="PBP1_LsrB_Quorum_Sensing-like"/>
    <property type="match status" value="1"/>
</dbReference>
<gene>
    <name evidence="5" type="ORF">WKW82_35510</name>
</gene>
<dbReference type="Pfam" id="PF13407">
    <property type="entry name" value="Peripla_BP_4"/>
    <property type="match status" value="1"/>
</dbReference>
<evidence type="ECO:0000256" key="3">
    <source>
        <dbReference type="SAM" id="SignalP"/>
    </source>
</evidence>
<feature type="domain" description="Periplasmic binding protein" evidence="4">
    <location>
        <begin position="35"/>
        <end position="289"/>
    </location>
</feature>
<comment type="subcellular location">
    <subcellularLocation>
        <location evidence="1">Periplasm</location>
    </subcellularLocation>
</comment>
<dbReference type="InterPro" id="IPR025997">
    <property type="entry name" value="SBP_2_dom"/>
</dbReference>
<proteinExistence type="inferred from homology"/>
<reference evidence="5 6" key="1">
    <citation type="submission" date="2024-03" db="EMBL/GenBank/DDBJ databases">
        <title>Novel species of the genus Variovorax.</title>
        <authorList>
            <person name="Liu Q."/>
            <person name="Xin Y.-H."/>
        </authorList>
    </citation>
    <scope>NUCLEOTIDE SEQUENCE [LARGE SCALE GENOMIC DNA]</scope>
    <source>
        <strain evidence="5 6">KACC 18900</strain>
    </source>
</reference>
<organism evidence="5 6">
    <name type="scientific">Variovorax rhizosphaerae</name>
    <dbReference type="NCBI Taxonomy" id="1836200"/>
    <lineage>
        <taxon>Bacteria</taxon>
        <taxon>Pseudomonadati</taxon>
        <taxon>Pseudomonadota</taxon>
        <taxon>Betaproteobacteria</taxon>
        <taxon>Burkholderiales</taxon>
        <taxon>Comamonadaceae</taxon>
        <taxon>Variovorax</taxon>
    </lineage>
</organism>
<evidence type="ECO:0000259" key="4">
    <source>
        <dbReference type="Pfam" id="PF13407"/>
    </source>
</evidence>
<keyword evidence="6" id="KW-1185">Reference proteome</keyword>
<name>A0ABU8WWS2_9BURK</name>
<dbReference type="EMBL" id="JBBKZT010000029">
    <property type="protein sequence ID" value="MEJ8851983.1"/>
    <property type="molecule type" value="Genomic_DNA"/>
</dbReference>
<dbReference type="Proteomes" id="UP001385892">
    <property type="component" value="Unassembled WGS sequence"/>
</dbReference>
<feature type="signal peptide" evidence="3">
    <location>
        <begin position="1"/>
        <end position="28"/>
    </location>
</feature>
<dbReference type="PANTHER" id="PTHR30036">
    <property type="entry name" value="D-XYLOSE-BINDING PERIPLASMIC PROTEIN"/>
    <property type="match status" value="1"/>
</dbReference>
<evidence type="ECO:0000313" key="6">
    <source>
        <dbReference type="Proteomes" id="UP001385892"/>
    </source>
</evidence>
<feature type="chain" id="PRO_5045609652" evidence="3">
    <location>
        <begin position="29"/>
        <end position="333"/>
    </location>
</feature>
<evidence type="ECO:0000256" key="2">
    <source>
        <dbReference type="ARBA" id="ARBA00007639"/>
    </source>
</evidence>
<protein>
    <submittedName>
        <fullName evidence="5">Autoinducer 2 ABC transporter substrate-binding protein</fullName>
    </submittedName>
</protein>
<dbReference type="InterPro" id="IPR028082">
    <property type="entry name" value="Peripla_BP_I"/>
</dbReference>
<dbReference type="SUPFAM" id="SSF53822">
    <property type="entry name" value="Periplasmic binding protein-like I"/>
    <property type="match status" value="1"/>
</dbReference>
<comment type="caution">
    <text evidence="5">The sequence shown here is derived from an EMBL/GenBank/DDBJ whole genome shotgun (WGS) entry which is preliminary data.</text>
</comment>
<dbReference type="PANTHER" id="PTHR30036:SF7">
    <property type="entry name" value="ABC TRANSPORTER PERIPLASMIC-BINDING PROTEIN YPHF"/>
    <property type="match status" value="1"/>
</dbReference>
<dbReference type="Gene3D" id="3.40.50.2300">
    <property type="match status" value="2"/>
</dbReference>
<dbReference type="RefSeq" id="WP_340347836.1">
    <property type="nucleotide sequence ID" value="NZ_JBBKZT010000029.1"/>
</dbReference>
<sequence length="333" mass="35380">MNRRKTLKTLGSAAMAGASGLASRLAFAANPSMVTVVKIAGIPWFNAVEKGIVKGAKDFSIDATMVGPANVDPAQQVKLLEDQIAKKVTVIGLVPLDVKVCEPVLKRAQAAGIKVITHEGPEQEGRDWNVELIDSVKFGEVQMQRIAKDMGESGEYVVYVGTLTTPLHNKWADAAIAYQKKNYPKMKLAADRFPGADEIDTSYKTTLDVIKAYPNLKGILGFGSNGPIGAGNAVREKRLGKKIAVVGTVLPSQAKDLIADGIIREGFLWNPTDAGYAMVAVARLVLDGKPIKDGVEIPGLGKASVDVPGKLIKVDKIMRINNETVAGLIAGGL</sequence>
<evidence type="ECO:0000256" key="1">
    <source>
        <dbReference type="ARBA" id="ARBA00004418"/>
    </source>
</evidence>
<dbReference type="InterPro" id="IPR050555">
    <property type="entry name" value="Bact_Solute-Bind_Prot2"/>
</dbReference>
<keyword evidence="3" id="KW-0732">Signal</keyword>
<accession>A0ABU8WWS2</accession>
<comment type="similarity">
    <text evidence="2">Belongs to the bacterial solute-binding protein 2 family.</text>
</comment>
<evidence type="ECO:0000313" key="5">
    <source>
        <dbReference type="EMBL" id="MEJ8851983.1"/>
    </source>
</evidence>